<dbReference type="InterPro" id="IPR052895">
    <property type="entry name" value="HetReg/Transcr_Mod"/>
</dbReference>
<dbReference type="PANTHER" id="PTHR24148">
    <property type="entry name" value="ANKYRIN REPEAT DOMAIN-CONTAINING PROTEIN 39 HOMOLOG-RELATED"/>
    <property type="match status" value="1"/>
</dbReference>
<dbReference type="EMBL" id="MU855334">
    <property type="protein sequence ID" value="KAK3906164.1"/>
    <property type="molecule type" value="Genomic_DNA"/>
</dbReference>
<accession>A0AAN6MTA3</accession>
<dbReference type="Proteomes" id="UP001303889">
    <property type="component" value="Unassembled WGS sequence"/>
</dbReference>
<feature type="domain" description="Heterokaryon incompatibility" evidence="1">
    <location>
        <begin position="196"/>
        <end position="379"/>
    </location>
</feature>
<dbReference type="Pfam" id="PF26639">
    <property type="entry name" value="Het-6_barrel"/>
    <property type="match status" value="1"/>
</dbReference>
<dbReference type="PANTHER" id="PTHR24148:SF64">
    <property type="entry name" value="HETEROKARYON INCOMPATIBILITY DOMAIN-CONTAINING PROTEIN"/>
    <property type="match status" value="1"/>
</dbReference>
<evidence type="ECO:0000313" key="3">
    <source>
        <dbReference type="Proteomes" id="UP001303889"/>
    </source>
</evidence>
<organism evidence="2 3">
    <name type="scientific">Staphylotrichum tortipilum</name>
    <dbReference type="NCBI Taxonomy" id="2831512"/>
    <lineage>
        <taxon>Eukaryota</taxon>
        <taxon>Fungi</taxon>
        <taxon>Dikarya</taxon>
        <taxon>Ascomycota</taxon>
        <taxon>Pezizomycotina</taxon>
        <taxon>Sordariomycetes</taxon>
        <taxon>Sordariomycetidae</taxon>
        <taxon>Sordariales</taxon>
        <taxon>Chaetomiaceae</taxon>
        <taxon>Staphylotrichum</taxon>
    </lineage>
</organism>
<dbReference type="Pfam" id="PF06985">
    <property type="entry name" value="HET"/>
    <property type="match status" value="1"/>
</dbReference>
<comment type="caution">
    <text evidence="2">The sequence shown here is derived from an EMBL/GenBank/DDBJ whole genome shotgun (WGS) entry which is preliminary data.</text>
</comment>
<name>A0AAN6MTA3_9PEZI</name>
<dbReference type="InterPro" id="IPR010730">
    <property type="entry name" value="HET"/>
</dbReference>
<dbReference type="AlphaFoldDB" id="A0AAN6MTA3"/>
<gene>
    <name evidence="2" type="ORF">C8A05DRAFT_12084</name>
</gene>
<sequence>MDYTNLPIGVRQIRLITLCPPAAGDSSPVECTMVVRSAPLPTNITDNMASVPSTTINFDPCVARPPPESFVESLRQTIAPALEALDTHLTGVPGVEPLLMFPTHMIPDMLSPEDRNRVMSEATDNYGRGWRLWGSWGDTRAYEDEAGPAISIADHTPPEHMGTLDVAHLNPFLRPPNRSRTAYQAYLEQTIKPDTYIALSYAWGPPSPTTPVTINGTTVPVRSNLAAALRQLRTMPYFLAGGQIWIDAICINQSCPTEKPAQISLMASIYHHAANILVWLGPSTPSSNAAITYLERLSTEYRTEYLEALDPSPHALTSTTWRAVAAVRMETLYRRLRAVHLVDVDDPASRAARALKAAAAPLREFFARPYWRRLWIIQELCAGRGGMPVVCGERVTQWRYVRDGTLRVTAIGDLLKEVSGSGEDAMEHVAQVAQLEVMGHRRRLGEVDEGELAVVVQNGKEGGPLMGGGMRRAIVLAAGAECAVPHDRVYGMLNVPGLPEMGVKVDYGKKVEEVFEEFTAGCVRHETMDFLALLDGRDLRVGGGKGTRPSWVPDYAAASVKRIGILDGEWSAGGFVPTSWGSPDVVGKTLRCRGKVVGSVDGVGAVSSADIEFGGVEDSPFTGITQSGAFHSNTEAVEATLYKVLVGGCDMNGTEAPASFKCLYSAFPIDEPPKTSTFYRTWHFLNSNANLLLHGRPLSSYFTHFSPSTTSPSPPLPPLTKLSTAAARQAMESRTKLRRLIVTTSGHIGLAPAYTRPGDAVISIVGHGKPVIARKARTVGIQEYWNVVGEAYIQGMMDAEMMPLSVKLWHGEETLATLAGAQELWFV</sequence>
<evidence type="ECO:0000259" key="1">
    <source>
        <dbReference type="Pfam" id="PF06985"/>
    </source>
</evidence>
<reference evidence="2" key="2">
    <citation type="submission" date="2023-05" db="EMBL/GenBank/DDBJ databases">
        <authorList>
            <consortium name="Lawrence Berkeley National Laboratory"/>
            <person name="Steindorff A."/>
            <person name="Hensen N."/>
            <person name="Bonometti L."/>
            <person name="Westerberg I."/>
            <person name="Brannstrom I.O."/>
            <person name="Guillou S."/>
            <person name="Cros-Aarteil S."/>
            <person name="Calhoun S."/>
            <person name="Haridas S."/>
            <person name="Kuo A."/>
            <person name="Mondo S."/>
            <person name="Pangilinan J."/>
            <person name="Riley R."/>
            <person name="Labutti K."/>
            <person name="Andreopoulos B."/>
            <person name="Lipzen A."/>
            <person name="Chen C."/>
            <person name="Yanf M."/>
            <person name="Daum C."/>
            <person name="Ng V."/>
            <person name="Clum A."/>
            <person name="Ohm R."/>
            <person name="Martin F."/>
            <person name="Silar P."/>
            <person name="Natvig D."/>
            <person name="Lalanne C."/>
            <person name="Gautier V."/>
            <person name="Ament-Velasquez S.L."/>
            <person name="Kruys A."/>
            <person name="Hutchinson M.I."/>
            <person name="Powell A.J."/>
            <person name="Barry K."/>
            <person name="Miller A.N."/>
            <person name="Grigoriev I.V."/>
            <person name="Debuchy R."/>
            <person name="Gladieux P."/>
            <person name="Thoren M.H."/>
            <person name="Johannesson H."/>
        </authorList>
    </citation>
    <scope>NUCLEOTIDE SEQUENCE</scope>
    <source>
        <strain evidence="2">CBS 103.79</strain>
    </source>
</reference>
<evidence type="ECO:0000313" key="2">
    <source>
        <dbReference type="EMBL" id="KAK3906164.1"/>
    </source>
</evidence>
<keyword evidence="3" id="KW-1185">Reference proteome</keyword>
<reference evidence="2" key="1">
    <citation type="journal article" date="2023" name="Mol. Phylogenet. Evol.">
        <title>Genome-scale phylogeny and comparative genomics of the fungal order Sordariales.</title>
        <authorList>
            <person name="Hensen N."/>
            <person name="Bonometti L."/>
            <person name="Westerberg I."/>
            <person name="Brannstrom I.O."/>
            <person name="Guillou S."/>
            <person name="Cros-Aarteil S."/>
            <person name="Calhoun S."/>
            <person name="Haridas S."/>
            <person name="Kuo A."/>
            <person name="Mondo S."/>
            <person name="Pangilinan J."/>
            <person name="Riley R."/>
            <person name="LaButti K."/>
            <person name="Andreopoulos B."/>
            <person name="Lipzen A."/>
            <person name="Chen C."/>
            <person name="Yan M."/>
            <person name="Daum C."/>
            <person name="Ng V."/>
            <person name="Clum A."/>
            <person name="Steindorff A."/>
            <person name="Ohm R.A."/>
            <person name="Martin F."/>
            <person name="Silar P."/>
            <person name="Natvig D.O."/>
            <person name="Lalanne C."/>
            <person name="Gautier V."/>
            <person name="Ament-Velasquez S.L."/>
            <person name="Kruys A."/>
            <person name="Hutchinson M.I."/>
            <person name="Powell A.J."/>
            <person name="Barry K."/>
            <person name="Miller A.N."/>
            <person name="Grigoriev I.V."/>
            <person name="Debuchy R."/>
            <person name="Gladieux P."/>
            <person name="Hiltunen Thoren M."/>
            <person name="Johannesson H."/>
        </authorList>
    </citation>
    <scope>NUCLEOTIDE SEQUENCE</scope>
    <source>
        <strain evidence="2">CBS 103.79</strain>
    </source>
</reference>
<protein>
    <submittedName>
        <fullName evidence="2">HET-domain-containing protein</fullName>
    </submittedName>
</protein>
<proteinExistence type="predicted"/>